<name>A0A3M6UB25_POCDA</name>
<sequence length="364" mass="41038">MDGERLCSCYSFNNKSIGYAWPQANGNCKYHKEHLVEMETEQEWEFIKNAIQNREGSKNGEWFIGLEINITTRNWSWVNGKPLTIDKWEKSNPDPNDFYGLIHEEFPPGFKGSFSTINGYVQRGWICEKESDNCQGVCFLHPVPRSTNPPGTTTVTKIVTTKGKTSTERDIAAVSGSSTTVFIPTTVITDDNSSSDKVMIIAASSAAVFFVVLIILVAFINQHDFQDGFPLITLNDCAQPSFSARNETKNERLQSQPSVQREGVYTALCPQSMMTPEGNGSRTYASLDESTREAKIIEYENLFHGFQRKRFIPREEVRTELSPESIMAPEGEGSRTYTSTWEDSDIDYVNQIPNPEYVNEIPSP</sequence>
<organism evidence="3 4">
    <name type="scientific">Pocillopora damicornis</name>
    <name type="common">Cauliflower coral</name>
    <name type="synonym">Millepora damicornis</name>
    <dbReference type="NCBI Taxonomy" id="46731"/>
    <lineage>
        <taxon>Eukaryota</taxon>
        <taxon>Metazoa</taxon>
        <taxon>Cnidaria</taxon>
        <taxon>Anthozoa</taxon>
        <taxon>Hexacorallia</taxon>
        <taxon>Scleractinia</taxon>
        <taxon>Astrocoeniina</taxon>
        <taxon>Pocilloporidae</taxon>
        <taxon>Pocillopora</taxon>
    </lineage>
</organism>
<dbReference type="SUPFAM" id="SSF56436">
    <property type="entry name" value="C-type lectin-like"/>
    <property type="match status" value="1"/>
</dbReference>
<feature type="non-terminal residue" evidence="3">
    <location>
        <position position="364"/>
    </location>
</feature>
<accession>A0A3M6UB25</accession>
<protein>
    <recommendedName>
        <fullName evidence="2">C-type lectin domain-containing protein</fullName>
    </recommendedName>
</protein>
<dbReference type="PROSITE" id="PS50041">
    <property type="entry name" value="C_TYPE_LECTIN_2"/>
    <property type="match status" value="1"/>
</dbReference>
<keyword evidence="1" id="KW-0472">Membrane</keyword>
<dbReference type="InterPro" id="IPR016186">
    <property type="entry name" value="C-type_lectin-like/link_sf"/>
</dbReference>
<evidence type="ECO:0000313" key="4">
    <source>
        <dbReference type="Proteomes" id="UP000275408"/>
    </source>
</evidence>
<dbReference type="Proteomes" id="UP000275408">
    <property type="component" value="Unassembled WGS sequence"/>
</dbReference>
<dbReference type="Pfam" id="PF00059">
    <property type="entry name" value="Lectin_C"/>
    <property type="match status" value="1"/>
</dbReference>
<proteinExistence type="predicted"/>
<gene>
    <name evidence="3" type="ORF">pdam_00024039</name>
</gene>
<evidence type="ECO:0000313" key="3">
    <source>
        <dbReference type="EMBL" id="RMX50678.1"/>
    </source>
</evidence>
<dbReference type="EMBL" id="RCHS01001922">
    <property type="protein sequence ID" value="RMX50678.1"/>
    <property type="molecule type" value="Genomic_DNA"/>
</dbReference>
<feature type="transmembrane region" description="Helical" evidence="1">
    <location>
        <begin position="198"/>
        <end position="220"/>
    </location>
</feature>
<keyword evidence="1" id="KW-1133">Transmembrane helix</keyword>
<comment type="caution">
    <text evidence="3">The sequence shown here is derived from an EMBL/GenBank/DDBJ whole genome shotgun (WGS) entry which is preliminary data.</text>
</comment>
<dbReference type="OrthoDB" id="5987235at2759"/>
<dbReference type="SMART" id="SM00034">
    <property type="entry name" value="CLECT"/>
    <property type="match status" value="1"/>
</dbReference>
<reference evidence="3 4" key="1">
    <citation type="journal article" date="2018" name="Sci. Rep.">
        <title>Comparative analysis of the Pocillopora damicornis genome highlights role of immune system in coral evolution.</title>
        <authorList>
            <person name="Cunning R."/>
            <person name="Bay R.A."/>
            <person name="Gillette P."/>
            <person name="Baker A.C."/>
            <person name="Traylor-Knowles N."/>
        </authorList>
    </citation>
    <scope>NUCLEOTIDE SEQUENCE [LARGE SCALE GENOMIC DNA]</scope>
    <source>
        <strain evidence="3">RSMAS</strain>
        <tissue evidence="3">Whole animal</tissue>
    </source>
</reference>
<feature type="domain" description="C-type lectin" evidence="2">
    <location>
        <begin position="9"/>
        <end position="128"/>
    </location>
</feature>
<dbReference type="Gene3D" id="3.10.100.10">
    <property type="entry name" value="Mannose-Binding Protein A, subunit A"/>
    <property type="match status" value="1"/>
</dbReference>
<dbReference type="InterPro" id="IPR016187">
    <property type="entry name" value="CTDL_fold"/>
</dbReference>
<evidence type="ECO:0000256" key="1">
    <source>
        <dbReference type="SAM" id="Phobius"/>
    </source>
</evidence>
<evidence type="ECO:0000259" key="2">
    <source>
        <dbReference type="PROSITE" id="PS50041"/>
    </source>
</evidence>
<dbReference type="InterPro" id="IPR001304">
    <property type="entry name" value="C-type_lectin-like"/>
</dbReference>
<dbReference type="AlphaFoldDB" id="A0A3M6UB25"/>
<dbReference type="CDD" id="cd00037">
    <property type="entry name" value="CLECT"/>
    <property type="match status" value="1"/>
</dbReference>
<keyword evidence="1" id="KW-0812">Transmembrane</keyword>
<keyword evidence="4" id="KW-1185">Reference proteome</keyword>